<accession>A0ABX5PX42</accession>
<dbReference type="RefSeq" id="WP_015364095.1">
    <property type="nucleotide sequence ID" value="NZ_QKZR01000004.1"/>
</dbReference>
<reference evidence="2 3" key="1">
    <citation type="submission" date="2018-06" db="EMBL/GenBank/DDBJ databases">
        <title>Genomic Encyclopedia of Archaeal and Bacterial Type Strains, Phase II (KMG-II): from individual species to whole genera.</title>
        <authorList>
            <person name="Goeker M."/>
        </authorList>
    </citation>
    <scope>NUCLEOTIDE SEQUENCE [LARGE SCALE GENOMIC DNA]</scope>
    <source>
        <strain evidence="2 3">DSM 17205</strain>
    </source>
</reference>
<feature type="chain" id="PRO_5046365535" evidence="1">
    <location>
        <begin position="27"/>
        <end position="215"/>
    </location>
</feature>
<name>A0ABX5PX42_9FLAO</name>
<feature type="signal peptide" evidence="1">
    <location>
        <begin position="1"/>
        <end position="26"/>
    </location>
</feature>
<evidence type="ECO:0000313" key="2">
    <source>
        <dbReference type="EMBL" id="PZX39268.1"/>
    </source>
</evidence>
<evidence type="ECO:0000313" key="3">
    <source>
        <dbReference type="Proteomes" id="UP000248584"/>
    </source>
</evidence>
<keyword evidence="3" id="KW-1185">Reference proteome</keyword>
<gene>
    <name evidence="2" type="ORF">LX97_02634</name>
</gene>
<sequence length="215" mass="25208">MINIYFFRFNILIIVALLFACSTGFAQQSIEKPSYYFGNKGETISKEEFAQKAMSFGYDYKYKEMDTAFVGRLILKREKGTLTKEQLVEVRKYLKKLTGKNINTNSTIVINYFVAPKDGDKTCADSYVNDSDYAKRLQQLDLTEQFFIAEKRYQLEKKNVYQESADFLKHYLFENARTCGNYMILRPDGSFYSKYGEYEQDKIISLIDVTWDINK</sequence>
<dbReference type="EMBL" id="QKZR01000004">
    <property type="protein sequence ID" value="PZX39268.1"/>
    <property type="molecule type" value="Genomic_DNA"/>
</dbReference>
<protein>
    <submittedName>
        <fullName evidence="2">Uncharacterized protein</fullName>
    </submittedName>
</protein>
<dbReference type="Proteomes" id="UP000248584">
    <property type="component" value="Unassembled WGS sequence"/>
</dbReference>
<organism evidence="2 3">
    <name type="scientific">Nonlabens dokdonensis</name>
    <dbReference type="NCBI Taxonomy" id="328515"/>
    <lineage>
        <taxon>Bacteria</taxon>
        <taxon>Pseudomonadati</taxon>
        <taxon>Bacteroidota</taxon>
        <taxon>Flavobacteriia</taxon>
        <taxon>Flavobacteriales</taxon>
        <taxon>Flavobacteriaceae</taxon>
        <taxon>Nonlabens</taxon>
    </lineage>
</organism>
<proteinExistence type="predicted"/>
<comment type="caution">
    <text evidence="2">The sequence shown here is derived from an EMBL/GenBank/DDBJ whole genome shotgun (WGS) entry which is preliminary data.</text>
</comment>
<keyword evidence="1" id="KW-0732">Signal</keyword>
<evidence type="ECO:0000256" key="1">
    <source>
        <dbReference type="SAM" id="SignalP"/>
    </source>
</evidence>